<evidence type="ECO:0000259" key="1">
    <source>
        <dbReference type="PROSITE" id="PS51414"/>
    </source>
</evidence>
<dbReference type="OMA" id="WDLAFIS"/>
<dbReference type="Ensembl" id="ENSJJAT00000023973.1">
    <property type="protein sequence ID" value="ENSJJAP00000017453.1"/>
    <property type="gene ID" value="ENSJJAG00000018998.1"/>
</dbReference>
<evidence type="ECO:0000313" key="2">
    <source>
        <dbReference type="Ensembl" id="ENSJJAP00000017453.1"/>
    </source>
</evidence>
<accession>A0A8C5L2R2</accession>
<reference evidence="2" key="2">
    <citation type="submission" date="2025-09" db="UniProtKB">
        <authorList>
            <consortium name="Ensembl"/>
        </authorList>
    </citation>
    <scope>IDENTIFICATION</scope>
</reference>
<dbReference type="InterPro" id="IPR043563">
    <property type="entry name" value="Sp110/Sp140/Sp140L-like"/>
</dbReference>
<dbReference type="GO" id="GO:0000981">
    <property type="term" value="F:DNA-binding transcription factor activity, RNA polymerase II-specific"/>
    <property type="evidence" value="ECO:0007669"/>
    <property type="project" value="TreeGrafter"/>
</dbReference>
<dbReference type="InterPro" id="IPR004865">
    <property type="entry name" value="HSR_dom"/>
</dbReference>
<feature type="domain" description="HSR" evidence="1">
    <location>
        <begin position="1"/>
        <end position="110"/>
    </location>
</feature>
<dbReference type="PANTHER" id="PTHR46386:SF1">
    <property type="entry name" value="NUCLEAR BODY PROTEIN SP140-LIKE PROTEIN"/>
    <property type="match status" value="1"/>
</dbReference>
<dbReference type="PANTHER" id="PTHR46386">
    <property type="entry name" value="NUCLEAR BODY PROTEIN SP140"/>
    <property type="match status" value="1"/>
</dbReference>
<dbReference type="PROSITE" id="PS51414">
    <property type="entry name" value="HSR"/>
    <property type="match status" value="1"/>
</dbReference>
<proteinExistence type="predicted"/>
<name>A0A8C5L2R2_JACJA</name>
<dbReference type="Proteomes" id="UP000694385">
    <property type="component" value="Unassembled WGS sequence"/>
</dbReference>
<keyword evidence="3" id="KW-1185">Reference proteome</keyword>
<protein>
    <recommendedName>
        <fullName evidence="1">HSR domain-containing protein</fullName>
    </recommendedName>
</protein>
<sequence>GTAEIQNTEKQAFGELIFKHFRKNKVEIASAISEPFPFFMSLRDHDFISEQTFEACQEACKDRVSVKKEAYEVLSKLEKTFDPSLLKVLFSRANLMAYPDLYEVYRSFSD</sequence>
<dbReference type="GeneTree" id="ENSGT00940000162129"/>
<evidence type="ECO:0000313" key="3">
    <source>
        <dbReference type="Proteomes" id="UP000694385"/>
    </source>
</evidence>
<dbReference type="Pfam" id="PF03172">
    <property type="entry name" value="HSR"/>
    <property type="match status" value="1"/>
</dbReference>
<reference evidence="2" key="1">
    <citation type="submission" date="2025-08" db="UniProtKB">
        <authorList>
            <consortium name="Ensembl"/>
        </authorList>
    </citation>
    <scope>IDENTIFICATION</scope>
</reference>
<dbReference type="GO" id="GO:0005634">
    <property type="term" value="C:nucleus"/>
    <property type="evidence" value="ECO:0007669"/>
    <property type="project" value="InterPro"/>
</dbReference>
<dbReference type="AlphaFoldDB" id="A0A8C5L2R2"/>
<organism evidence="2 3">
    <name type="scientific">Jaculus jaculus</name>
    <name type="common">Lesser Egyptian jerboa</name>
    <dbReference type="NCBI Taxonomy" id="51337"/>
    <lineage>
        <taxon>Eukaryota</taxon>
        <taxon>Metazoa</taxon>
        <taxon>Chordata</taxon>
        <taxon>Craniata</taxon>
        <taxon>Vertebrata</taxon>
        <taxon>Euteleostomi</taxon>
        <taxon>Mammalia</taxon>
        <taxon>Eutheria</taxon>
        <taxon>Euarchontoglires</taxon>
        <taxon>Glires</taxon>
        <taxon>Rodentia</taxon>
        <taxon>Myomorpha</taxon>
        <taxon>Dipodoidea</taxon>
        <taxon>Dipodidae</taxon>
        <taxon>Dipodinae</taxon>
        <taxon>Jaculus</taxon>
    </lineage>
</organism>